<feature type="domain" description="AAA" evidence="1">
    <location>
        <begin position="1"/>
        <end position="207"/>
    </location>
</feature>
<name>L1Q640_9CLOT</name>
<dbReference type="RefSeq" id="WP_005215262.1">
    <property type="nucleotide sequence ID" value="NZ_KB291691.1"/>
</dbReference>
<reference evidence="2 3" key="1">
    <citation type="submission" date="2012-05" db="EMBL/GenBank/DDBJ databases">
        <authorList>
            <person name="Weinstock G."/>
            <person name="Sodergren E."/>
            <person name="Lobos E.A."/>
            <person name="Fulton L."/>
            <person name="Fulton R."/>
            <person name="Courtney L."/>
            <person name="Fronick C."/>
            <person name="O'Laughlin M."/>
            <person name="Godfrey J."/>
            <person name="Wilson R.M."/>
            <person name="Miner T."/>
            <person name="Farmer C."/>
            <person name="Delehaunty K."/>
            <person name="Cordes M."/>
            <person name="Minx P."/>
            <person name="Tomlinson C."/>
            <person name="Chen J."/>
            <person name="Wollam A."/>
            <person name="Pepin K.H."/>
            <person name="Bhonagiri V."/>
            <person name="Zhang X."/>
            <person name="Suruliraj S."/>
            <person name="Warren W."/>
            <person name="Mitreva M."/>
            <person name="Mardis E.R."/>
            <person name="Wilson R.K."/>
        </authorList>
    </citation>
    <scope>NUCLEOTIDE SEQUENCE [LARGE SCALE GENOMIC DNA]</scope>
    <source>
        <strain evidence="2 3">DSM 1785</strain>
    </source>
</reference>
<dbReference type="InterPro" id="IPR025669">
    <property type="entry name" value="AAA_dom"/>
</dbReference>
<keyword evidence="3" id="KW-1185">Reference proteome</keyword>
<dbReference type="InterPro" id="IPR027417">
    <property type="entry name" value="P-loop_NTPase"/>
</dbReference>
<dbReference type="PANTHER" id="PTHR13696:SF99">
    <property type="entry name" value="COBYRINIC ACID AC-DIAMIDE SYNTHASE"/>
    <property type="match status" value="1"/>
</dbReference>
<dbReference type="Pfam" id="PF13614">
    <property type="entry name" value="AAA_31"/>
    <property type="match status" value="1"/>
</dbReference>
<dbReference type="PANTHER" id="PTHR13696">
    <property type="entry name" value="P-LOOP CONTAINING NUCLEOSIDE TRIPHOSPHATE HYDROLASE"/>
    <property type="match status" value="1"/>
</dbReference>
<proteinExistence type="predicted"/>
<dbReference type="HOGENOM" id="CLU_037612_4_0_9"/>
<gene>
    <name evidence="2" type="ORF">HMPREF0216_02926</name>
</gene>
<dbReference type="Proteomes" id="UP000010420">
    <property type="component" value="Unassembled WGS sequence"/>
</dbReference>
<sequence>MKVISVVNYKGGVGKTTFVANIAAKLAKEGRKVLLIDLDPQGSLTFSFIAVDQWADKYSETRTIKNWFDDKLNNRETNINSFIIKDLPVNKKYCPNNPIGLISSHLDLFDISLEMAVQLRGVIKRSLARNKLDCLYTLKRGLEEIEEDYEFVFIDCQPSFDLITQSAIIASDYYFIPTKFDYLSTLGIESLLTHIEKLVSETNEDIKFFNFKGYDIKPQLLGVVGNMVTIAKGEELTKFESNFRSRVSDKNKILNGKYNVLFESSIRNNSQFMDMADLIPAIAKKADNPTKKNIVNEIESVVKEFKDRIDEK</sequence>
<dbReference type="Gene3D" id="3.40.50.300">
    <property type="entry name" value="P-loop containing nucleotide triphosphate hydrolases"/>
    <property type="match status" value="1"/>
</dbReference>
<evidence type="ECO:0000313" key="3">
    <source>
        <dbReference type="Proteomes" id="UP000010420"/>
    </source>
</evidence>
<dbReference type="PATRIC" id="fig|545697.3.peg.2874"/>
<dbReference type="CDD" id="cd02042">
    <property type="entry name" value="ParAB_family"/>
    <property type="match status" value="1"/>
</dbReference>
<dbReference type="STRING" id="545697.HMPREF0216_02926"/>
<dbReference type="InterPro" id="IPR050678">
    <property type="entry name" value="DNA_Partitioning_ATPase"/>
</dbReference>
<dbReference type="AlphaFoldDB" id="L1Q640"/>
<comment type="caution">
    <text evidence="2">The sequence shown here is derived from an EMBL/GenBank/DDBJ whole genome shotgun (WGS) entry which is preliminary data.</text>
</comment>
<evidence type="ECO:0000313" key="2">
    <source>
        <dbReference type="EMBL" id="EKY23459.1"/>
    </source>
</evidence>
<dbReference type="EMBL" id="AMEZ01000103">
    <property type="protein sequence ID" value="EKY23459.1"/>
    <property type="molecule type" value="Genomic_DNA"/>
</dbReference>
<dbReference type="eggNOG" id="COG1192">
    <property type="taxonomic scope" value="Bacteria"/>
</dbReference>
<organism evidence="2 3">
    <name type="scientific">Clostridium celatum DSM 1785</name>
    <dbReference type="NCBI Taxonomy" id="545697"/>
    <lineage>
        <taxon>Bacteria</taxon>
        <taxon>Bacillati</taxon>
        <taxon>Bacillota</taxon>
        <taxon>Clostridia</taxon>
        <taxon>Eubacteriales</taxon>
        <taxon>Clostridiaceae</taxon>
        <taxon>Clostridium</taxon>
    </lineage>
</organism>
<protein>
    <submittedName>
        <fullName evidence="2">CobQ/CobB/MinD/ParA nucleotide binding domain protein</fullName>
    </submittedName>
</protein>
<evidence type="ECO:0000259" key="1">
    <source>
        <dbReference type="Pfam" id="PF13614"/>
    </source>
</evidence>
<accession>L1Q640</accession>
<dbReference type="SUPFAM" id="SSF52540">
    <property type="entry name" value="P-loop containing nucleoside triphosphate hydrolases"/>
    <property type="match status" value="1"/>
</dbReference>